<proteinExistence type="predicted"/>
<protein>
    <submittedName>
        <fullName evidence="2">Uncharacterized protein</fullName>
    </submittedName>
</protein>
<evidence type="ECO:0000313" key="2">
    <source>
        <dbReference type="WBParaSite" id="maker-unitig_43636-snap-gene-0.2-mRNA-1"/>
    </source>
</evidence>
<accession>A0A1I8FQV8</accession>
<dbReference type="Proteomes" id="UP000095280">
    <property type="component" value="Unplaced"/>
</dbReference>
<keyword evidence="1" id="KW-1185">Reference proteome</keyword>
<evidence type="ECO:0000313" key="1">
    <source>
        <dbReference type="Proteomes" id="UP000095280"/>
    </source>
</evidence>
<organism evidence="1 2">
    <name type="scientific">Macrostomum lignano</name>
    <dbReference type="NCBI Taxonomy" id="282301"/>
    <lineage>
        <taxon>Eukaryota</taxon>
        <taxon>Metazoa</taxon>
        <taxon>Spiralia</taxon>
        <taxon>Lophotrochozoa</taxon>
        <taxon>Platyhelminthes</taxon>
        <taxon>Rhabditophora</taxon>
        <taxon>Macrostomorpha</taxon>
        <taxon>Macrostomida</taxon>
        <taxon>Macrostomidae</taxon>
        <taxon>Macrostomum</taxon>
    </lineage>
</organism>
<dbReference type="AlphaFoldDB" id="A0A1I8FQV8"/>
<sequence>MFHPQSLQACACNTPVRLRAPPASRPLRSLPLTFRGAKPSGELFH</sequence>
<reference evidence="2" key="1">
    <citation type="submission" date="2016-11" db="UniProtKB">
        <authorList>
            <consortium name="WormBaseParasite"/>
        </authorList>
    </citation>
    <scope>IDENTIFICATION</scope>
</reference>
<dbReference type="WBParaSite" id="maker-unitig_43636-snap-gene-0.2-mRNA-1">
    <property type="protein sequence ID" value="maker-unitig_43636-snap-gene-0.2-mRNA-1"/>
    <property type="gene ID" value="maker-unitig_43636-snap-gene-0.2"/>
</dbReference>
<name>A0A1I8FQV8_9PLAT</name>